<evidence type="ECO:0000256" key="2">
    <source>
        <dbReference type="ARBA" id="ARBA00023242"/>
    </source>
</evidence>
<feature type="domain" description="HMG box" evidence="6">
    <location>
        <begin position="56"/>
        <end position="122"/>
    </location>
</feature>
<dbReference type="InterPro" id="IPR001660">
    <property type="entry name" value="SAM"/>
</dbReference>
<dbReference type="SUPFAM" id="SSF47095">
    <property type="entry name" value="HMG-box"/>
    <property type="match status" value="1"/>
</dbReference>
<dbReference type="KEGG" id="sapo:SAPIO_CDS3355"/>
<accession>A0A084GAL0</accession>
<dbReference type="OrthoDB" id="1919336at2759"/>
<dbReference type="SUPFAM" id="SSF47769">
    <property type="entry name" value="SAM/Pointed domain"/>
    <property type="match status" value="1"/>
</dbReference>
<evidence type="ECO:0000256" key="3">
    <source>
        <dbReference type="PROSITE-ProRule" id="PRU00267"/>
    </source>
</evidence>
<evidence type="ECO:0008006" key="9">
    <source>
        <dbReference type="Google" id="ProtNLM"/>
    </source>
</evidence>
<dbReference type="GO" id="GO:0003677">
    <property type="term" value="F:DNA binding"/>
    <property type="evidence" value="ECO:0007669"/>
    <property type="project" value="UniProtKB-UniRule"/>
</dbReference>
<evidence type="ECO:0000259" key="5">
    <source>
        <dbReference type="PROSITE" id="PS50105"/>
    </source>
</evidence>
<feature type="region of interest" description="Disordered" evidence="4">
    <location>
        <begin position="138"/>
        <end position="169"/>
    </location>
</feature>
<dbReference type="GO" id="GO:0010468">
    <property type="term" value="P:regulation of gene expression"/>
    <property type="evidence" value="ECO:0007669"/>
    <property type="project" value="TreeGrafter"/>
</dbReference>
<keyword evidence="8" id="KW-1185">Reference proteome</keyword>
<dbReference type="Pfam" id="PF00536">
    <property type="entry name" value="SAM_1"/>
    <property type="match status" value="1"/>
</dbReference>
<evidence type="ECO:0000256" key="1">
    <source>
        <dbReference type="ARBA" id="ARBA00023125"/>
    </source>
</evidence>
<feature type="DNA-binding region" description="HMG box" evidence="3">
    <location>
        <begin position="56"/>
        <end position="122"/>
    </location>
</feature>
<dbReference type="OMA" id="TNRYREY"/>
<dbReference type="GO" id="GO:0005634">
    <property type="term" value="C:nucleus"/>
    <property type="evidence" value="ECO:0007669"/>
    <property type="project" value="UniProtKB-UniRule"/>
</dbReference>
<dbReference type="InterPro" id="IPR013761">
    <property type="entry name" value="SAM/pointed_sf"/>
</dbReference>
<evidence type="ECO:0000313" key="7">
    <source>
        <dbReference type="EMBL" id="KEZ44372.1"/>
    </source>
</evidence>
<proteinExistence type="predicted"/>
<dbReference type="EMBL" id="JOWA01000088">
    <property type="protein sequence ID" value="KEZ44372.1"/>
    <property type="molecule type" value="Genomic_DNA"/>
</dbReference>
<evidence type="ECO:0000313" key="8">
    <source>
        <dbReference type="Proteomes" id="UP000028545"/>
    </source>
</evidence>
<evidence type="ECO:0000259" key="6">
    <source>
        <dbReference type="PROSITE" id="PS50118"/>
    </source>
</evidence>
<dbReference type="SMART" id="SM00398">
    <property type="entry name" value="HMG"/>
    <property type="match status" value="1"/>
</dbReference>
<dbReference type="Gene3D" id="1.10.30.10">
    <property type="entry name" value="High mobility group box domain"/>
    <property type="match status" value="1"/>
</dbReference>
<dbReference type="PROSITE" id="PS50105">
    <property type="entry name" value="SAM_DOMAIN"/>
    <property type="match status" value="1"/>
</dbReference>
<name>A0A084GAL0_PSEDA</name>
<dbReference type="InterPro" id="IPR036910">
    <property type="entry name" value="HMG_box_dom_sf"/>
</dbReference>
<keyword evidence="1 3" id="KW-0238">DNA-binding</keyword>
<evidence type="ECO:0000256" key="4">
    <source>
        <dbReference type="SAM" id="MobiDB-lite"/>
    </source>
</evidence>
<protein>
    <recommendedName>
        <fullName evidence="9">HMG box domain-containing protein</fullName>
    </recommendedName>
</protein>
<dbReference type="Gene3D" id="1.10.150.50">
    <property type="entry name" value="Transcription Factor, Ets-1"/>
    <property type="match status" value="1"/>
</dbReference>
<feature type="compositionally biased region" description="Basic and acidic residues" evidence="4">
    <location>
        <begin position="148"/>
        <end position="169"/>
    </location>
</feature>
<dbReference type="PANTHER" id="PTHR46040:SF3">
    <property type="entry name" value="HIGH MOBILITY GROUP PROTEIN 2"/>
    <property type="match status" value="1"/>
</dbReference>
<reference evidence="7 8" key="1">
    <citation type="journal article" date="2014" name="Genome Announc.">
        <title>Draft genome sequence of the pathogenic fungus Scedosporium apiospermum.</title>
        <authorList>
            <person name="Vandeputte P."/>
            <person name="Ghamrawi S."/>
            <person name="Rechenmann M."/>
            <person name="Iltis A."/>
            <person name="Giraud S."/>
            <person name="Fleury M."/>
            <person name="Thornton C."/>
            <person name="Delhaes L."/>
            <person name="Meyer W."/>
            <person name="Papon N."/>
            <person name="Bouchara J.P."/>
        </authorList>
    </citation>
    <scope>NUCLEOTIDE SEQUENCE [LARGE SCALE GENOMIC DNA]</scope>
    <source>
        <strain evidence="7 8">IHEM 14462</strain>
    </source>
</reference>
<dbReference type="PROSITE" id="PS50118">
    <property type="entry name" value="HMG_BOX_2"/>
    <property type="match status" value="1"/>
</dbReference>
<dbReference type="AlphaFoldDB" id="A0A084GAL0"/>
<feature type="domain" description="SAM" evidence="5">
    <location>
        <begin position="1"/>
        <end position="44"/>
    </location>
</feature>
<organism evidence="7 8">
    <name type="scientific">Pseudallescheria apiosperma</name>
    <name type="common">Scedosporium apiospermum</name>
    <dbReference type="NCBI Taxonomy" id="563466"/>
    <lineage>
        <taxon>Eukaryota</taxon>
        <taxon>Fungi</taxon>
        <taxon>Dikarya</taxon>
        <taxon>Ascomycota</taxon>
        <taxon>Pezizomycotina</taxon>
        <taxon>Sordariomycetes</taxon>
        <taxon>Hypocreomycetidae</taxon>
        <taxon>Microascales</taxon>
        <taxon>Microascaceae</taxon>
        <taxon>Scedosporium</taxon>
    </lineage>
</organism>
<dbReference type="VEuPathDB" id="FungiDB:SAPIO_CDS3355"/>
<comment type="caution">
    <text evidence="7">The sequence shown here is derived from an EMBL/GenBank/DDBJ whole genome shotgun (WGS) entry which is preliminary data.</text>
</comment>
<dbReference type="InterPro" id="IPR051965">
    <property type="entry name" value="ChromReg_NeuronalGeneExpr"/>
</dbReference>
<dbReference type="InterPro" id="IPR009071">
    <property type="entry name" value="HMG_box_dom"/>
</dbReference>
<dbReference type="PANTHER" id="PTHR46040">
    <property type="entry name" value="HIGH MOBILITY GROUP PROTEIN 2"/>
    <property type="match status" value="1"/>
</dbReference>
<sequence>MQELAEILSGLGMSQYLGSFMEEGFDSWDTILDITESDLDALGVKLGHRRPDRNAPEKPPSAYVVFSNIIREGLKGQNLSFTEIAKLVGESWKSLPHEEKETLETQAQRAKEKYSYELAKYKKTPEYQKYSRYLQEFKKKHQKSGKGQGEDTRRKVEANSPLEQRRQRLHDAGHVSKQLKAMPKRIFRYLSGMFEFYRKLGHYPG</sequence>
<dbReference type="RefSeq" id="XP_016644171.1">
    <property type="nucleotide sequence ID" value="XM_016786165.1"/>
</dbReference>
<dbReference type="HOGENOM" id="CLU_1338185_0_0_1"/>
<dbReference type="Pfam" id="PF00505">
    <property type="entry name" value="HMG_box"/>
    <property type="match status" value="1"/>
</dbReference>
<dbReference type="Proteomes" id="UP000028545">
    <property type="component" value="Unassembled WGS sequence"/>
</dbReference>
<gene>
    <name evidence="7" type="ORF">SAPIO_CDS3355</name>
</gene>
<dbReference type="GeneID" id="27722427"/>
<keyword evidence="2 3" id="KW-0539">Nucleus</keyword>